<evidence type="ECO:0000313" key="3">
    <source>
        <dbReference type="Proteomes" id="UP000301737"/>
    </source>
</evidence>
<evidence type="ECO:0000256" key="1">
    <source>
        <dbReference type="SAM" id="MobiDB-lite"/>
    </source>
</evidence>
<dbReference type="AlphaFoldDB" id="A0A4C2E777"/>
<evidence type="ECO:0000313" key="2">
    <source>
        <dbReference type="EMBL" id="GCE99821.1"/>
    </source>
</evidence>
<keyword evidence="3" id="KW-1185">Reference proteome</keyword>
<dbReference type="OrthoDB" id="4069217at2759"/>
<protein>
    <submittedName>
        <fullName evidence="2">Uncharacterized protein</fullName>
    </submittedName>
</protein>
<dbReference type="EMBL" id="BIMX01000013">
    <property type="protein sequence ID" value="GCE99821.1"/>
    <property type="molecule type" value="Genomic_DNA"/>
</dbReference>
<name>A0A4C2E777_9SACH</name>
<dbReference type="Pfam" id="PF22575">
    <property type="entry name" value="Vir1p"/>
    <property type="match status" value="3"/>
</dbReference>
<dbReference type="Proteomes" id="UP000301737">
    <property type="component" value="Unassembled WGS sequence"/>
</dbReference>
<reference evidence="2 3" key="1">
    <citation type="submission" date="2019-01" db="EMBL/GenBank/DDBJ databases">
        <title>Draft Genome Sequencing of Zygosaccharomyces mellis Ca-7.</title>
        <authorList>
            <person name="Shiwa Y."/>
            <person name="Kanesaki Y."/>
            <person name="Ishige T."/>
            <person name="Mura K."/>
            <person name="Hori T."/>
            <person name="Tamura T."/>
        </authorList>
    </citation>
    <scope>NUCLEOTIDE SEQUENCE [LARGE SCALE GENOMIC DNA]</scope>
    <source>
        <strain evidence="2 3">Ca-7</strain>
    </source>
</reference>
<feature type="region of interest" description="Disordered" evidence="1">
    <location>
        <begin position="740"/>
        <end position="770"/>
    </location>
</feature>
<sequence length="806" mass="91391">MSRLNESYPYVSDGTARALVSSTMKVMRYLSTTGDCKVIFKLINALGFFDQKLVAGRLDISDLKGVDIFTPILRCEEAIENKLDLVAIFLAYFSIHREFHPLILNSIENWYQLLPNKKFTPCTDTKCSPGFYSVVSLLDQYDEVTPQVLQYLELDLAHVLIHIWIPQWLQIAQAPPENHLATLLLDEAKLDFIIATSNDLGQFITNKHLQKEPAMSYFIYKICKRISLFIYWIPKSLYEPAVQFATPHSNSTSGLHFDLQVLMELIDHPEVNYFQEPRLTSLLHQATNNLRKVPLHKLHGALGTLGSVQSLPAIINMVQLLLCKFLINAGNVNELIQKADYQLQLHPNEKKWFKSGSSNRYQIPSWFETSLLPPLPPIAKSMFVFDDNEYESEQEAKSFKIIAVLLFESLNMVILINTEILKQYQWLNIDPLMIDVSDETFNIRHRVAEQFLLLYLIPIIMAAMSARQLLEAPVSMLSEKKRSIMGKIILSNATRLCETLIRTHGNIALYHLLKLFNNVSAEGMLLQKICLELLQQIFFGTDGAYNRQLCLENKLTIQALEKYITVWNDGSRRYQPFFEKILNIEQPSTNMKAIPLSVLHQFLPGYEEILKTSQEKNISTAKSSTPSSITKENSRQKTNLTSRSSNVGTTTPLTYKYNPYSTSSFEPSRPTTLTPPVSFSSGNYTANPINSTPDTYTFHPFNNEMAMGPKTTSSERNNYTTVFRESFSSEPLSNLSKTIDSLSATPQTPSKGFSSSPWDGSPGVSITPNNSKIVNTGKNYILGGHNRIKNNSRAQSIHIDNFKTEP</sequence>
<feature type="region of interest" description="Disordered" evidence="1">
    <location>
        <begin position="660"/>
        <end position="679"/>
    </location>
</feature>
<feature type="region of interest" description="Disordered" evidence="1">
    <location>
        <begin position="615"/>
        <end position="653"/>
    </location>
</feature>
<accession>A0A4C2E777</accession>
<organism evidence="2 3">
    <name type="scientific">Zygosaccharomyces mellis</name>
    <dbReference type="NCBI Taxonomy" id="42258"/>
    <lineage>
        <taxon>Eukaryota</taxon>
        <taxon>Fungi</taxon>
        <taxon>Dikarya</taxon>
        <taxon>Ascomycota</taxon>
        <taxon>Saccharomycotina</taxon>
        <taxon>Saccharomycetes</taxon>
        <taxon>Saccharomycetales</taxon>
        <taxon>Saccharomycetaceae</taxon>
        <taxon>Zygosaccharomyces</taxon>
    </lineage>
</organism>
<dbReference type="GO" id="GO:0051321">
    <property type="term" value="P:meiotic cell cycle"/>
    <property type="evidence" value="ECO:0007669"/>
    <property type="project" value="InterPro"/>
</dbReference>
<comment type="caution">
    <text evidence="2">The sequence shown here is derived from an EMBL/GenBank/DDBJ whole genome shotgun (WGS) entry which is preliminary data.</text>
</comment>
<proteinExistence type="predicted"/>
<gene>
    <name evidence="2" type="ORF">ZYGM_002219</name>
</gene>
<dbReference type="GO" id="GO:0045944">
    <property type="term" value="P:positive regulation of transcription by RNA polymerase II"/>
    <property type="evidence" value="ECO:0007669"/>
    <property type="project" value="InterPro"/>
</dbReference>
<dbReference type="InterPro" id="IPR054776">
    <property type="entry name" value="VIR1_yeast"/>
</dbReference>